<protein>
    <submittedName>
        <fullName evidence="2">Membrane protein, putative</fullName>
    </submittedName>
</protein>
<keyword evidence="1" id="KW-0472">Membrane</keyword>
<evidence type="ECO:0000313" key="2">
    <source>
        <dbReference type="EMBL" id="EDO07069.1"/>
    </source>
</evidence>
<dbReference type="AlphaFoldDB" id="A7ARA0"/>
<dbReference type="GeneID" id="5478871"/>
<feature type="transmembrane region" description="Helical" evidence="1">
    <location>
        <begin position="27"/>
        <end position="47"/>
    </location>
</feature>
<comment type="caution">
    <text evidence="2">The sequence shown here is derived from an EMBL/GenBank/DDBJ whole genome shotgun (WGS) entry which is preliminary data.</text>
</comment>
<dbReference type="InParanoid" id="A7ARA0"/>
<dbReference type="VEuPathDB" id="PiroplasmaDB:BBOV_IV007130"/>
<reference evidence="2 3" key="1">
    <citation type="journal article" date="2007" name="PLoS Pathog.">
        <title>Genome sequence of Babesia bovis and comparative analysis of apicomplexan hemoprotozoa.</title>
        <authorList>
            <person name="Brayton K.A."/>
            <person name="Lau A.O.T."/>
            <person name="Herndon D.R."/>
            <person name="Hannick L."/>
            <person name="Kappmeyer L.S."/>
            <person name="Berens S.J."/>
            <person name="Bidwell S.L."/>
            <person name="Brown W.C."/>
            <person name="Crabtree J."/>
            <person name="Fadrosh D."/>
            <person name="Feldblum T."/>
            <person name="Forberger H.A."/>
            <person name="Haas B.J."/>
            <person name="Howell J.M."/>
            <person name="Khouri H."/>
            <person name="Koo H."/>
            <person name="Mann D.J."/>
            <person name="Norimine J."/>
            <person name="Paulsen I.T."/>
            <person name="Radune D."/>
            <person name="Ren Q."/>
            <person name="Smith R.K. Jr."/>
            <person name="Suarez C.E."/>
            <person name="White O."/>
            <person name="Wortman J.R."/>
            <person name="Knowles D.P. Jr."/>
            <person name="McElwain T.F."/>
            <person name="Nene V.M."/>
        </authorList>
    </citation>
    <scope>NUCLEOTIDE SEQUENCE [LARGE SCALE GENOMIC DNA]</scope>
    <source>
        <strain evidence="2">T2Bo</strain>
    </source>
</reference>
<sequence>MASQSTVSFKVHSVGAVRRSSFGRMTAWVLFFVALFNLFNGVAVADVEVDKRGLGKKAASKSAEPVDGVKINIRDFDDLSDIRGSDASNMPLAERNLKLILCSIRRHRPAADFLMECKNIFSCIFNKDSITVPQVVYDQLIKLGENFTGYFRGETRRLPKIVMNLAEVFTREIYGPKPTAWSEKRQWDSKRGTVLTLLWASAK</sequence>
<dbReference type="KEGG" id="bbo:BBOV_IV007130"/>
<gene>
    <name evidence="2" type="ORF">BBOV_IV007130</name>
</gene>
<evidence type="ECO:0000256" key="1">
    <source>
        <dbReference type="SAM" id="Phobius"/>
    </source>
</evidence>
<keyword evidence="1" id="KW-0812">Transmembrane</keyword>
<dbReference type="RefSeq" id="XP_001610637.1">
    <property type="nucleotide sequence ID" value="XM_001610587.1"/>
</dbReference>
<dbReference type="EMBL" id="AAXT01000002">
    <property type="protein sequence ID" value="EDO07069.1"/>
    <property type="molecule type" value="Genomic_DNA"/>
</dbReference>
<keyword evidence="3" id="KW-1185">Reference proteome</keyword>
<organism evidence="2 3">
    <name type="scientific">Babesia bovis</name>
    <dbReference type="NCBI Taxonomy" id="5865"/>
    <lineage>
        <taxon>Eukaryota</taxon>
        <taxon>Sar</taxon>
        <taxon>Alveolata</taxon>
        <taxon>Apicomplexa</taxon>
        <taxon>Aconoidasida</taxon>
        <taxon>Piroplasmida</taxon>
        <taxon>Babesiidae</taxon>
        <taxon>Babesia</taxon>
    </lineage>
</organism>
<keyword evidence="1" id="KW-1133">Transmembrane helix</keyword>
<dbReference type="Proteomes" id="UP000002173">
    <property type="component" value="Unassembled WGS sequence"/>
</dbReference>
<reference evidence="3" key="2">
    <citation type="journal article" date="2020" name="Data Brief">
        <title>Transcriptome dataset of Babesia bovis life stages within vertebrate and invertebrate hosts.</title>
        <authorList>
            <person name="Ueti M.W."/>
            <person name="Johnson W.C."/>
            <person name="Kappmeyer L.S."/>
            <person name="Herndon D.R."/>
            <person name="Mousel M.R."/>
            <person name="Reif K.E."/>
            <person name="Taus N.S."/>
            <person name="Ifeonu O.O."/>
            <person name="Silva J.C."/>
            <person name="Suarez C.E."/>
            <person name="Brayton K.A."/>
        </authorList>
    </citation>
    <scope>NUCLEOTIDE SEQUENCE [LARGE SCALE GENOMIC DNA]</scope>
</reference>
<proteinExistence type="predicted"/>
<name>A7ARA0_BABBO</name>
<evidence type="ECO:0000313" key="3">
    <source>
        <dbReference type="Proteomes" id="UP000002173"/>
    </source>
</evidence>
<reference evidence="3" key="3">
    <citation type="journal article" date="2021" name="Int. J. Parasitol.">
        <title>Comparative analysis of gene expression between Babesia bovis blood stages and kinetes allowed by improved genome annotation.</title>
        <authorList>
            <person name="Ueti M.W."/>
            <person name="Johnson W.C."/>
            <person name="Kappmeyer L.S."/>
            <person name="Herndon D.R."/>
            <person name="Mousel M.R."/>
            <person name="Reif K.E."/>
            <person name="Taus N.S."/>
            <person name="Ifeonu O.O."/>
            <person name="Silva J.C."/>
            <person name="Suarez C.E."/>
            <person name="Brayton K.A."/>
        </authorList>
    </citation>
    <scope>NUCLEOTIDE SEQUENCE [LARGE SCALE GENOMIC DNA]</scope>
</reference>
<accession>A7ARA0</accession>